<feature type="signal peptide" evidence="7">
    <location>
        <begin position="1"/>
        <end position="20"/>
    </location>
</feature>
<dbReference type="PANTHER" id="PTHR43649:SF33">
    <property type="entry name" value="POLYGALACTURONAN_RHAMNOGALACTURONAN-BINDING PROTEIN YTCQ"/>
    <property type="match status" value="1"/>
</dbReference>
<protein>
    <submittedName>
        <fullName evidence="8">Sugar ABC transporter substrate-binding protein</fullName>
    </submittedName>
</protein>
<gene>
    <name evidence="8" type="ORF">LKD71_02720</name>
</gene>
<comment type="caution">
    <text evidence="8">The sequence shown here is derived from an EMBL/GenBank/DDBJ whole genome shotgun (WGS) entry which is preliminary data.</text>
</comment>
<evidence type="ECO:0000313" key="9">
    <source>
        <dbReference type="Proteomes" id="UP001197875"/>
    </source>
</evidence>
<dbReference type="CDD" id="cd13585">
    <property type="entry name" value="PBP2_TMBP_like"/>
    <property type="match status" value="1"/>
</dbReference>
<name>A0AAE3DQK0_9FIRM</name>
<dbReference type="AlphaFoldDB" id="A0AAE3DQK0"/>
<dbReference type="InterPro" id="IPR006059">
    <property type="entry name" value="SBP"/>
</dbReference>
<feature type="chain" id="PRO_5042161844" evidence="7">
    <location>
        <begin position="21"/>
        <end position="427"/>
    </location>
</feature>
<organism evidence="8 9">
    <name type="scientific">Fusicatenibacter faecihominis</name>
    <dbReference type="NCBI Taxonomy" id="2881276"/>
    <lineage>
        <taxon>Bacteria</taxon>
        <taxon>Bacillati</taxon>
        <taxon>Bacillota</taxon>
        <taxon>Clostridia</taxon>
        <taxon>Lachnospirales</taxon>
        <taxon>Lachnospiraceae</taxon>
        <taxon>Fusicatenibacter</taxon>
    </lineage>
</organism>
<keyword evidence="3" id="KW-0472">Membrane</keyword>
<dbReference type="SUPFAM" id="SSF53850">
    <property type="entry name" value="Periplasmic binding protein-like II"/>
    <property type="match status" value="1"/>
</dbReference>
<keyword evidence="5" id="KW-0449">Lipoprotein</keyword>
<dbReference type="Gene3D" id="3.40.190.10">
    <property type="entry name" value="Periplasmic binding protein-like II"/>
    <property type="match status" value="1"/>
</dbReference>
<evidence type="ECO:0000256" key="3">
    <source>
        <dbReference type="ARBA" id="ARBA00023136"/>
    </source>
</evidence>
<evidence type="ECO:0000256" key="4">
    <source>
        <dbReference type="ARBA" id="ARBA00023139"/>
    </source>
</evidence>
<proteinExistence type="predicted"/>
<reference evidence="8 9" key="1">
    <citation type="submission" date="2021-10" db="EMBL/GenBank/DDBJ databases">
        <title>Anaerobic single-cell dispensing facilitates the cultivation of human gut bacteria.</title>
        <authorList>
            <person name="Afrizal A."/>
        </authorList>
    </citation>
    <scope>NUCLEOTIDE SEQUENCE [LARGE SCALE GENOMIC DNA]</scope>
    <source>
        <strain evidence="8 9">CLA-AA-H277</strain>
    </source>
</reference>
<evidence type="ECO:0000313" key="8">
    <source>
        <dbReference type="EMBL" id="MCC2188747.1"/>
    </source>
</evidence>
<dbReference type="EMBL" id="JAJEPR010000003">
    <property type="protein sequence ID" value="MCC2188747.1"/>
    <property type="molecule type" value="Genomic_DNA"/>
</dbReference>
<evidence type="ECO:0000256" key="1">
    <source>
        <dbReference type="ARBA" id="ARBA00022475"/>
    </source>
</evidence>
<keyword evidence="6" id="KW-0175">Coiled coil</keyword>
<sequence>MKKKLVLGMAGVMAFTTLLGTNVVIGNADEDKVEITYTSRGNADEIKVYQQAVDAFNEAQDKIHVTFEASPSDGYSQQLITQLAGGTAADVIFVEDTVMSQLVKNGTIANMKDFLATDDSYVKEEDFGEGVWGAARNDEGVYGLSVDCNPVVLYYSPKMMEDLGLEDPQSLFEKGEWTWDNFDKICDTLKENGKSGMIQSGDTIRLYNWVFANDGTVWQGDEYKFDDKAKEAFQYVCDRINDGRFVYGGTLPNGQGEDAMFMSGQTGFIAAGRWLTKTFYEEGIDFDYIPYPTKDGSQYKPAQVCCGYLSVNAKSEHVKEAMEFASFYCGTQGQEARITGVGTSVPSVTGLDDMMLDSNVPADVKHILEVRSTGWALGDDCAKDGLYPGLLDATKAVFEEAYVNGADAEETLAKAEEKAAEVIAENE</sequence>
<dbReference type="Proteomes" id="UP001197875">
    <property type="component" value="Unassembled WGS sequence"/>
</dbReference>
<keyword evidence="4" id="KW-0564">Palmitate</keyword>
<evidence type="ECO:0000256" key="5">
    <source>
        <dbReference type="ARBA" id="ARBA00023288"/>
    </source>
</evidence>
<evidence type="ECO:0000256" key="2">
    <source>
        <dbReference type="ARBA" id="ARBA00022729"/>
    </source>
</evidence>
<dbReference type="PANTHER" id="PTHR43649">
    <property type="entry name" value="ARABINOSE-BINDING PROTEIN-RELATED"/>
    <property type="match status" value="1"/>
</dbReference>
<keyword evidence="9" id="KW-1185">Reference proteome</keyword>
<evidence type="ECO:0000256" key="7">
    <source>
        <dbReference type="SAM" id="SignalP"/>
    </source>
</evidence>
<accession>A0AAE3DQK0</accession>
<keyword evidence="2 7" id="KW-0732">Signal</keyword>
<keyword evidence="1" id="KW-1003">Cell membrane</keyword>
<evidence type="ECO:0000256" key="6">
    <source>
        <dbReference type="SAM" id="Coils"/>
    </source>
</evidence>
<feature type="coiled-coil region" evidence="6">
    <location>
        <begin position="398"/>
        <end position="425"/>
    </location>
</feature>
<dbReference type="InterPro" id="IPR050490">
    <property type="entry name" value="Bact_solute-bd_prot1"/>
</dbReference>
<dbReference type="RefSeq" id="WP_227614249.1">
    <property type="nucleotide sequence ID" value="NZ_JAJEPR010000003.1"/>
</dbReference>
<dbReference type="Pfam" id="PF01547">
    <property type="entry name" value="SBP_bac_1"/>
    <property type="match status" value="1"/>
</dbReference>